<proteinExistence type="predicted"/>
<accession>A0ACC0GXJ1</accession>
<evidence type="ECO:0000313" key="2">
    <source>
        <dbReference type="Proteomes" id="UP001060215"/>
    </source>
</evidence>
<reference evidence="1 2" key="1">
    <citation type="journal article" date="2022" name="Plant J.">
        <title>Chromosome-level genome of Camellia lanceoleosa provides a valuable resource for understanding genome evolution and self-incompatibility.</title>
        <authorList>
            <person name="Gong W."/>
            <person name="Xiao S."/>
            <person name="Wang L."/>
            <person name="Liao Z."/>
            <person name="Chang Y."/>
            <person name="Mo W."/>
            <person name="Hu G."/>
            <person name="Li W."/>
            <person name="Zhao G."/>
            <person name="Zhu H."/>
            <person name="Hu X."/>
            <person name="Ji K."/>
            <person name="Xiang X."/>
            <person name="Song Q."/>
            <person name="Yuan D."/>
            <person name="Jin S."/>
            <person name="Zhang L."/>
        </authorList>
    </citation>
    <scope>NUCLEOTIDE SEQUENCE [LARGE SCALE GENOMIC DNA]</scope>
    <source>
        <strain evidence="1">SQ_2022a</strain>
    </source>
</reference>
<keyword evidence="2" id="KW-1185">Reference proteome</keyword>
<name>A0ACC0GXJ1_9ERIC</name>
<organism evidence="1 2">
    <name type="scientific">Camellia lanceoleosa</name>
    <dbReference type="NCBI Taxonomy" id="1840588"/>
    <lineage>
        <taxon>Eukaryota</taxon>
        <taxon>Viridiplantae</taxon>
        <taxon>Streptophyta</taxon>
        <taxon>Embryophyta</taxon>
        <taxon>Tracheophyta</taxon>
        <taxon>Spermatophyta</taxon>
        <taxon>Magnoliopsida</taxon>
        <taxon>eudicotyledons</taxon>
        <taxon>Gunneridae</taxon>
        <taxon>Pentapetalae</taxon>
        <taxon>asterids</taxon>
        <taxon>Ericales</taxon>
        <taxon>Theaceae</taxon>
        <taxon>Camellia</taxon>
    </lineage>
</organism>
<dbReference type="Proteomes" id="UP001060215">
    <property type="component" value="Chromosome 9"/>
</dbReference>
<evidence type="ECO:0000313" key="1">
    <source>
        <dbReference type="EMBL" id="KAI8005348.1"/>
    </source>
</evidence>
<protein>
    <submittedName>
        <fullName evidence="1">Disease resistance protein</fullName>
    </submittedName>
</protein>
<sequence>MGAPQILKFRTFEMHVDNILNLLRNDKVKGIRIRGMVGSGKTAIMLSLNNHKEVGEMFDIVVWVKVSTEGSKENLSTKQLQRAIVRRLKLDMEITSDTYEVAKRIAEDLEDKRYLLLLDDVKQDLNLYDLLGISESSNGSKIVLTTRFGHVCSSIVNRVIKVNCLSQDEAWKMFQDVLGRPELEDHRKISQHAWKIVKMCGGLPLVIKMVASDFRMRNSEDQWVDGLNAFRNWPDVKHEGMGELYKLLSFSYNNLNSEQKNCFRYGGLYSEDSDIPIDCLLECWAAECSLGSNDDADEYRINGHSILQHLENVSLLDEGLTTGYVRMHKIMRQVALHDGGCKLLVKTNEGLRKPPDEKYWSEKNWISLIDNELQTLPHRPDCSVLSTLFLQKNLSLQNIPPSFFECMKSLTVLDLCCTGIVSLPQSISKLISLKMFYLKDCINLTELPSELEGLQHLEVFDFRGSGVKSIPSFIEKLMCLRRLLVSFADNKFSRVASNCKLISKLSALKELIIDVNAPREQWSVEMLNATIEKIVPAKLTTLQFRFLDETVDIIKLEASTTYICVPNANILRIFMKRDDLCFASFQVCIGCHSTCPRIPMSYQYERYMKCESFNPTVSELLAKADAFELVNFRAENLMKFFTSMDQVRGLLIESCNAIGTIVDGNSTKNSPVLPNLERLYIKNMPKLKSILEGYLPFGSLRKIKTLVWQRNEDKEHFQQHSNFRIMPTTANTVEGTNRIVEEAPRDVSQETPSGPAASKKRLLEADKGKAVASSGNGKRVRVDQTSGVPCGISIREPGTS</sequence>
<dbReference type="EMBL" id="CM045766">
    <property type="protein sequence ID" value="KAI8005348.1"/>
    <property type="molecule type" value="Genomic_DNA"/>
</dbReference>
<gene>
    <name evidence="1" type="ORF">LOK49_LG08G01728</name>
</gene>
<comment type="caution">
    <text evidence="1">The sequence shown here is derived from an EMBL/GenBank/DDBJ whole genome shotgun (WGS) entry which is preliminary data.</text>
</comment>